<keyword evidence="1" id="KW-0175">Coiled coil</keyword>
<accession>Q2NAB7</accession>
<dbReference type="eggNOG" id="COG2919">
    <property type="taxonomic scope" value="Bacteria"/>
</dbReference>
<dbReference type="EMBL" id="CP000157">
    <property type="protein sequence ID" value="ABC63374.1"/>
    <property type="molecule type" value="Genomic_DNA"/>
</dbReference>
<evidence type="ECO:0000313" key="2">
    <source>
        <dbReference type="EMBL" id="ABC63374.1"/>
    </source>
</evidence>
<protein>
    <recommendedName>
        <fullName evidence="4">Septum formation initiator</fullName>
    </recommendedName>
</protein>
<evidence type="ECO:0000256" key="1">
    <source>
        <dbReference type="SAM" id="Coils"/>
    </source>
</evidence>
<proteinExistence type="predicted"/>
<organism evidence="2 3">
    <name type="scientific">Erythrobacter litoralis (strain HTCC2594)</name>
    <dbReference type="NCBI Taxonomy" id="314225"/>
    <lineage>
        <taxon>Bacteria</taxon>
        <taxon>Pseudomonadati</taxon>
        <taxon>Pseudomonadota</taxon>
        <taxon>Alphaproteobacteria</taxon>
        <taxon>Sphingomonadales</taxon>
        <taxon>Erythrobacteraceae</taxon>
        <taxon>Erythrobacter/Porphyrobacter group</taxon>
        <taxon>Erythrobacter</taxon>
    </lineage>
</organism>
<evidence type="ECO:0000313" key="3">
    <source>
        <dbReference type="Proteomes" id="UP000008808"/>
    </source>
</evidence>
<dbReference type="AlphaFoldDB" id="Q2NAB7"/>
<feature type="coiled-coil region" evidence="1">
    <location>
        <begin position="52"/>
        <end position="86"/>
    </location>
</feature>
<dbReference type="HOGENOM" id="CLU_159931_3_0_5"/>
<sequence length="117" mass="13169">MLRIRYDSVVFMTRQGHKIILPREKFTHALALAALLLMLGLAAFGPSGALAWSEYEQLLDQRQDQIAALNEERDELRNRVAALDPEGADPDMVGELLRKNLNVVHPDEVVLPIEPQD</sequence>
<reference evidence="3" key="1">
    <citation type="journal article" date="2009" name="J. Bacteriol.">
        <title>Complete genome sequence of Erythrobacter litoralis HTCC2594.</title>
        <authorList>
            <person name="Oh H.M."/>
            <person name="Giovannoni S.J."/>
            <person name="Ferriera S."/>
            <person name="Johnson J."/>
            <person name="Cho J.C."/>
        </authorList>
    </citation>
    <scope>NUCLEOTIDE SEQUENCE [LARGE SCALE GENOMIC DNA]</scope>
    <source>
        <strain evidence="3">HTCC2594</strain>
    </source>
</reference>
<dbReference type="KEGG" id="eli:ELI_06410"/>
<evidence type="ECO:0008006" key="4">
    <source>
        <dbReference type="Google" id="ProtNLM"/>
    </source>
</evidence>
<keyword evidence="3" id="KW-1185">Reference proteome</keyword>
<dbReference type="Pfam" id="PF04977">
    <property type="entry name" value="DivIC"/>
    <property type="match status" value="1"/>
</dbReference>
<dbReference type="Proteomes" id="UP000008808">
    <property type="component" value="Chromosome"/>
</dbReference>
<dbReference type="STRING" id="314225.ELI_06410"/>
<gene>
    <name evidence="2" type="ordered locus">ELI_06410</name>
</gene>
<name>Q2NAB7_ERYLH</name>
<dbReference type="InterPro" id="IPR007060">
    <property type="entry name" value="FtsL/DivIC"/>
</dbReference>